<organism evidence="2 3">
    <name type="scientific">Glossina palpalis gambiensis</name>
    <dbReference type="NCBI Taxonomy" id="67801"/>
    <lineage>
        <taxon>Eukaryota</taxon>
        <taxon>Metazoa</taxon>
        <taxon>Ecdysozoa</taxon>
        <taxon>Arthropoda</taxon>
        <taxon>Hexapoda</taxon>
        <taxon>Insecta</taxon>
        <taxon>Pterygota</taxon>
        <taxon>Neoptera</taxon>
        <taxon>Endopterygota</taxon>
        <taxon>Diptera</taxon>
        <taxon>Brachycera</taxon>
        <taxon>Muscomorpha</taxon>
        <taxon>Hippoboscoidea</taxon>
        <taxon>Glossinidae</taxon>
        <taxon>Glossina</taxon>
    </lineage>
</organism>
<name>A0A1B0BH84_9MUSC</name>
<protein>
    <submittedName>
        <fullName evidence="2">Uncharacterized protein</fullName>
    </submittedName>
</protein>
<accession>A0A1B0BH84</accession>
<dbReference type="EMBL" id="JXJN01014219">
    <property type="status" value="NOT_ANNOTATED_CDS"/>
    <property type="molecule type" value="Genomic_DNA"/>
</dbReference>
<evidence type="ECO:0000313" key="3">
    <source>
        <dbReference type="Proteomes" id="UP000092460"/>
    </source>
</evidence>
<reference evidence="3" key="1">
    <citation type="submission" date="2015-01" db="EMBL/GenBank/DDBJ databases">
        <authorList>
            <person name="Aksoy S."/>
            <person name="Warren W."/>
            <person name="Wilson R.K."/>
        </authorList>
    </citation>
    <scope>NUCLEOTIDE SEQUENCE [LARGE SCALE GENOMIC DNA]</scope>
    <source>
        <strain evidence="3">IAEA</strain>
    </source>
</reference>
<evidence type="ECO:0000256" key="1">
    <source>
        <dbReference type="SAM" id="MobiDB-lite"/>
    </source>
</evidence>
<evidence type="ECO:0000313" key="2">
    <source>
        <dbReference type="EnsemblMetazoa" id="GPPI029974-PA"/>
    </source>
</evidence>
<feature type="region of interest" description="Disordered" evidence="1">
    <location>
        <begin position="113"/>
        <end position="135"/>
    </location>
</feature>
<dbReference type="InterPro" id="IPR051856">
    <property type="entry name" value="CSR-E3_Ligase_Protein"/>
</dbReference>
<feature type="compositionally biased region" description="Polar residues" evidence="1">
    <location>
        <begin position="124"/>
        <end position="135"/>
    </location>
</feature>
<dbReference type="EnsemblMetazoa" id="GPPI029974-RA">
    <property type="protein sequence ID" value="GPPI029974-PA"/>
    <property type="gene ID" value="GPPI029974"/>
</dbReference>
<dbReference type="VEuPathDB" id="VectorBase:GPPI029974"/>
<dbReference type="STRING" id="67801.A0A1B0BH84"/>
<keyword evidence="3" id="KW-1185">Reference proteome</keyword>
<sequence>MYIHGICINPFYVAVISVVSSSIVANGNSRVRKTIPRSRKSKESENVSVDETDQFNAAIALPNSARLGKGQHHKNESEHIVTASSLGSMTQVPVETFALPLPAVETLVFTGRRGRGRGARSKETGTASPETREQNSAVLLLASIARRGRARGSRKSSASERQQAVRDLQVSVYIDLAASPRIEVCINLHSDDELNIAPKSDKESRPLIPILSDPNPDYDEDNHEINILEIYEKLAARENINIRNIVLNIDNYFVTPEDTPDSIDYKVYQYIISFNLKELLFRRRKFKQMCTDKAMQGSICLGAELLMSMLGNYCRNKGIKTSIKVGVVRIPNVGKKFNYQLLDSGKILLRWIYTECDKQELFKDYIIVMLGLGFVFTEGVKCITLLVFAALVGKSGRIYLRALCFAYVIAGPIQNLASNVGEVVRVFSCSTILTYNLTRTHVDLMAKPFKRTVFHMKDDIKQVQNKFNDLRNVTNAVHQEIMGEDPVTIMPPLSPITVANVNQTSSTTQFSNNSVVVLSQTISGKSQPRLYLLVYDYNLQDVEAFADIFARALKQKNVMVKKLYRKKSSSV</sequence>
<dbReference type="AlphaFoldDB" id="A0A1B0BH84"/>
<dbReference type="PANTHER" id="PTHR21041">
    <property type="entry name" value="DENDRITIC CELL-SPECIFIC TRANSMEMBRANE PROTEIN"/>
    <property type="match status" value="1"/>
</dbReference>
<reference evidence="2" key="2">
    <citation type="submission" date="2020-05" db="UniProtKB">
        <authorList>
            <consortium name="EnsemblMetazoa"/>
        </authorList>
    </citation>
    <scope>IDENTIFICATION</scope>
    <source>
        <strain evidence="2">IAEA</strain>
    </source>
</reference>
<dbReference type="Proteomes" id="UP000092460">
    <property type="component" value="Unassembled WGS sequence"/>
</dbReference>
<proteinExistence type="predicted"/>
<dbReference type="PANTHER" id="PTHR21041:SF17">
    <property type="entry name" value="E3 UBIQUITIN-PROTEIN LIGASE DCST1"/>
    <property type="match status" value="1"/>
</dbReference>